<dbReference type="SMART" id="SM00382">
    <property type="entry name" value="AAA"/>
    <property type="match status" value="2"/>
</dbReference>
<dbReference type="Gene3D" id="1.10.287.380">
    <property type="entry name" value="Valyl-tRNA synthetase, C-terminal domain"/>
    <property type="match status" value="1"/>
</dbReference>
<dbReference type="SUPFAM" id="SSF52540">
    <property type="entry name" value="P-loop containing nucleoside triphosphate hydrolases"/>
    <property type="match status" value="2"/>
</dbReference>
<feature type="domain" description="ABC transporter" evidence="4">
    <location>
        <begin position="283"/>
        <end position="531"/>
    </location>
</feature>
<evidence type="ECO:0000313" key="5">
    <source>
        <dbReference type="EMBL" id="VAW21327.1"/>
    </source>
</evidence>
<dbReference type="PANTHER" id="PTHR42855">
    <property type="entry name" value="ABC TRANSPORTER ATP-BINDING SUBUNIT"/>
    <property type="match status" value="1"/>
</dbReference>
<dbReference type="PROSITE" id="PS00211">
    <property type="entry name" value="ABC_TRANSPORTER_1"/>
    <property type="match status" value="1"/>
</dbReference>
<feature type="region of interest" description="Disordered" evidence="3">
    <location>
        <begin position="512"/>
        <end position="531"/>
    </location>
</feature>
<dbReference type="PROSITE" id="PS50893">
    <property type="entry name" value="ABC_TRANSPORTER_2"/>
    <property type="match status" value="2"/>
</dbReference>
<dbReference type="Gene3D" id="3.40.50.300">
    <property type="entry name" value="P-loop containing nucleotide triphosphate hydrolases"/>
    <property type="match status" value="2"/>
</dbReference>
<dbReference type="InterPro" id="IPR032524">
    <property type="entry name" value="ABC_tran_C"/>
</dbReference>
<dbReference type="EMBL" id="UOEQ01000342">
    <property type="protein sequence ID" value="VAW21327.1"/>
    <property type="molecule type" value="Genomic_DNA"/>
</dbReference>
<dbReference type="PANTHER" id="PTHR42855:SF1">
    <property type="entry name" value="ABC TRANSPORTER DOMAIN-CONTAINING PROTEIN"/>
    <property type="match status" value="1"/>
</dbReference>
<keyword evidence="2" id="KW-0067">ATP-binding</keyword>
<reference evidence="5" key="1">
    <citation type="submission" date="2018-06" db="EMBL/GenBank/DDBJ databases">
        <authorList>
            <person name="Zhirakovskaya E."/>
        </authorList>
    </citation>
    <scope>NUCLEOTIDE SEQUENCE</scope>
</reference>
<name>A0A3B0U739_9ZZZZ</name>
<evidence type="ECO:0000256" key="3">
    <source>
        <dbReference type="SAM" id="MobiDB-lite"/>
    </source>
</evidence>
<evidence type="ECO:0000256" key="2">
    <source>
        <dbReference type="ARBA" id="ARBA00022840"/>
    </source>
</evidence>
<accession>A0A3B0U739</accession>
<proteinExistence type="predicted"/>
<evidence type="ECO:0000259" key="4">
    <source>
        <dbReference type="PROSITE" id="PS50893"/>
    </source>
</evidence>
<dbReference type="GO" id="GO:0005524">
    <property type="term" value="F:ATP binding"/>
    <property type="evidence" value="ECO:0007669"/>
    <property type="project" value="UniProtKB-KW"/>
</dbReference>
<dbReference type="InterPro" id="IPR027417">
    <property type="entry name" value="P-loop_NTPase"/>
</dbReference>
<dbReference type="InterPro" id="IPR003593">
    <property type="entry name" value="AAA+_ATPase"/>
</dbReference>
<dbReference type="InterPro" id="IPR003439">
    <property type="entry name" value="ABC_transporter-like_ATP-bd"/>
</dbReference>
<dbReference type="AlphaFoldDB" id="A0A3B0U739"/>
<sequence>MAPPLLSLKKLSLSFGGTALLHDVNFSVAPRDRIALVGRNGSGKSTLLKIAAGMVEFDGGEFFAQPGATIKYLSQEPDLSEFSSVLDFVQAGISAGDDPYRAPYLLEQLGLKGDENPSELSGGETRRAALARVLAPNPDVLLLDEPTNHLDLPAIEWLETELKSLKSALVIISHDRAFLGALTRKTLWLDRGQTRQLEQGFGEFETWRDKVLEEELVADHKLGRKIVAEEHWLRYGVTARRKRNVRRLDQLHQLRKTRAEHVHVKPDINISVNKGRQTGTLIIEAKNISKSFGDSSLGDSSLGEKLIVNDFSLKVIRGDRVAIVGANGTGKTTLVKLLTGELAPDEGEIKQGSSVQMALLDQTRDSLDPNTSLKDALTGGGRDTVLINGVEKHVIGYMKDFLFAPEQLNTPLRSLSGGERARVMLARALALPSNLLVLDEPTNDLDLETLDLLQETISNYPGTIILVSHDRDFIDRIATITLISEGAGLWTSYAGGYSDMVALRGKGVIAKKGDEKSGGEKKQSRENKEAREVASAAKKSKKTKKLSFNQLHALKTLPQKLKTLQSEIEDMQNQLADPKFYSRDPEKFAAISKSLTLKQNRVEEMENQWLELEILQEQLASD</sequence>
<dbReference type="GO" id="GO:0003677">
    <property type="term" value="F:DNA binding"/>
    <property type="evidence" value="ECO:0007669"/>
    <property type="project" value="InterPro"/>
</dbReference>
<dbReference type="InterPro" id="IPR037118">
    <property type="entry name" value="Val-tRNA_synth_C_sf"/>
</dbReference>
<dbReference type="CDD" id="cd03221">
    <property type="entry name" value="ABCF_EF-3"/>
    <property type="match status" value="2"/>
</dbReference>
<dbReference type="Pfam" id="PF16326">
    <property type="entry name" value="ABC_tran_CTD"/>
    <property type="match status" value="1"/>
</dbReference>
<dbReference type="InterPro" id="IPR017871">
    <property type="entry name" value="ABC_transporter-like_CS"/>
</dbReference>
<evidence type="ECO:0000256" key="1">
    <source>
        <dbReference type="ARBA" id="ARBA00022741"/>
    </source>
</evidence>
<organism evidence="5">
    <name type="scientific">hydrothermal vent metagenome</name>
    <dbReference type="NCBI Taxonomy" id="652676"/>
    <lineage>
        <taxon>unclassified sequences</taxon>
        <taxon>metagenomes</taxon>
        <taxon>ecological metagenomes</taxon>
    </lineage>
</organism>
<dbReference type="GO" id="GO:0016887">
    <property type="term" value="F:ATP hydrolysis activity"/>
    <property type="evidence" value="ECO:0007669"/>
    <property type="project" value="InterPro"/>
</dbReference>
<keyword evidence="1" id="KW-0547">Nucleotide-binding</keyword>
<dbReference type="InterPro" id="IPR051309">
    <property type="entry name" value="ABCF_ATPase"/>
</dbReference>
<feature type="domain" description="ABC transporter" evidence="4">
    <location>
        <begin position="6"/>
        <end position="216"/>
    </location>
</feature>
<dbReference type="Pfam" id="PF00005">
    <property type="entry name" value="ABC_tran"/>
    <property type="match status" value="2"/>
</dbReference>
<gene>
    <name evidence="5" type="ORF">MNBD_ALPHA11-1008</name>
</gene>
<protein>
    <submittedName>
        <fullName evidence="5">Bis-ABC ATPase Uup</fullName>
    </submittedName>
</protein>